<gene>
    <name evidence="2" type="ORF">BN000_01533</name>
</gene>
<name>A0A0U1NUB5_9BACI</name>
<evidence type="ECO:0000313" key="2">
    <source>
        <dbReference type="EMBL" id="CRK81624.1"/>
    </source>
</evidence>
<organism evidence="2 3">
    <name type="scientific">Neobacillus massiliamazoniensis</name>
    <dbReference type="NCBI Taxonomy" id="1499688"/>
    <lineage>
        <taxon>Bacteria</taxon>
        <taxon>Bacillati</taxon>
        <taxon>Bacillota</taxon>
        <taxon>Bacilli</taxon>
        <taxon>Bacillales</taxon>
        <taxon>Bacillaceae</taxon>
        <taxon>Neobacillus</taxon>
    </lineage>
</organism>
<proteinExistence type="predicted"/>
<dbReference type="OrthoDB" id="2390218at2"/>
<dbReference type="RefSeq" id="WP_090632851.1">
    <property type="nucleotide sequence ID" value="NZ_CVRB01000001.1"/>
</dbReference>
<keyword evidence="1" id="KW-0472">Membrane</keyword>
<keyword evidence="3" id="KW-1185">Reference proteome</keyword>
<evidence type="ECO:0000256" key="1">
    <source>
        <dbReference type="SAM" id="Phobius"/>
    </source>
</evidence>
<keyword evidence="1" id="KW-0812">Transmembrane</keyword>
<sequence>MLNLFILADFLYFPKDKSEYIPAVISFTIFFIGAILAMRYFIVVSKKEAEKAKELEEKILQQPTQKEQ</sequence>
<evidence type="ECO:0000313" key="3">
    <source>
        <dbReference type="Proteomes" id="UP000199087"/>
    </source>
</evidence>
<accession>A0A0U1NUB5</accession>
<dbReference type="STRING" id="1499688.BN000_01533"/>
<dbReference type="Proteomes" id="UP000199087">
    <property type="component" value="Unassembled WGS sequence"/>
</dbReference>
<keyword evidence="1" id="KW-1133">Transmembrane helix</keyword>
<dbReference type="AlphaFoldDB" id="A0A0U1NUB5"/>
<feature type="transmembrane region" description="Helical" evidence="1">
    <location>
        <begin position="20"/>
        <end position="42"/>
    </location>
</feature>
<dbReference type="EMBL" id="CVRB01000001">
    <property type="protein sequence ID" value="CRK81624.1"/>
    <property type="molecule type" value="Genomic_DNA"/>
</dbReference>
<reference evidence="3" key="1">
    <citation type="submission" date="2015-05" db="EMBL/GenBank/DDBJ databases">
        <authorList>
            <person name="Urmite Genomes"/>
        </authorList>
    </citation>
    <scope>NUCLEOTIDE SEQUENCE [LARGE SCALE GENOMIC DNA]</scope>
    <source>
        <strain evidence="3">LF1</strain>
    </source>
</reference>
<protein>
    <submittedName>
        <fullName evidence="2">Uncharacterized protein</fullName>
    </submittedName>
</protein>